<organism evidence="3">
    <name type="scientific">Brugia pahangi</name>
    <name type="common">Filarial nematode worm</name>
    <dbReference type="NCBI Taxonomy" id="6280"/>
    <lineage>
        <taxon>Eukaryota</taxon>
        <taxon>Metazoa</taxon>
        <taxon>Ecdysozoa</taxon>
        <taxon>Nematoda</taxon>
        <taxon>Chromadorea</taxon>
        <taxon>Rhabditida</taxon>
        <taxon>Spirurina</taxon>
        <taxon>Spiruromorpha</taxon>
        <taxon>Filarioidea</taxon>
        <taxon>Onchocercidae</taxon>
        <taxon>Brugia</taxon>
    </lineage>
</organism>
<reference evidence="3" key="1">
    <citation type="submission" date="2017-02" db="UniProtKB">
        <authorList>
            <consortium name="WormBaseParasite"/>
        </authorList>
    </citation>
    <scope>IDENTIFICATION</scope>
</reference>
<keyword evidence="2" id="KW-1185">Reference proteome</keyword>
<gene>
    <name evidence="1" type="ORF">BPAG_LOCUS11615</name>
</gene>
<name>A0A0N4TSH8_BRUPA</name>
<dbReference type="WBParaSite" id="BPAG_0001165301-mRNA-1">
    <property type="protein sequence ID" value="BPAG_0001165301-mRNA-1"/>
    <property type="gene ID" value="BPAG_0001165301"/>
</dbReference>
<dbReference type="EMBL" id="UZAD01013239">
    <property type="protein sequence ID" value="VDN92801.1"/>
    <property type="molecule type" value="Genomic_DNA"/>
</dbReference>
<accession>A0A0N4TSH8</accession>
<sequence>MQIMRPSELYLDTYDSMEQTSTTSEVPSEPNVQQIDISEVPSQSNIQQIAISEVPSQSNIQQTAISEPNIQQLVIPEVPSEQNIIYYQNIPIHSLHQQTVETENALQNLLNAPESIISHELPPAVVDDNYCFVIDGETIGSEAMLHDDIHWSHTSRPTQYFYSDDLRHFQRVNCIKAKGKIIAVKIIGSKAQTFNSIHSIRSTIPIHQSHSVDSISTRSSITSAFRHDNIPLVQVYVVTRIYSFWKTCPSFRRIVTLLDKVNETEIKNTHFHKRIFVQHIWRNTKQSDKERVKCEFNRDLARIARSKIICKVSDDSLVQATCVTHRDSISSDSSESIIAFPVEVDRDEISEQETDPNSVSDSEKDIMHGDSTVFSIENTALDTRMTLKSVLNCPFEYINKQPPLLAMENYCFVINGDLVDVEQIIENSKSWWKQTSSRVRYYLSKGMKTFYEVDALLCRGELRCAYARRGRAASIEPIPLEQIFRVSRIYSHWKTCISFHRIISCISPVTKNATEVYGFQKRIFVQYLWRTEKREEKRRVAREYRTSKIPIPSTNKTATDRLRKLSLFATFDKSPSLMQNSIGTMISGRNYPSYIPQPKVNYQPKQTLQANLSTSFNRRHSLIPQLRNSRRRSEQQRIHETLKTTLPKSIDNKNRPVSLLEIREQFQKHQKKFRKRQSTSTINC</sequence>
<dbReference type="AlphaFoldDB" id="A0A0N4TSH8"/>
<dbReference type="STRING" id="6280.A0A0N4TSH8"/>
<evidence type="ECO:0000313" key="2">
    <source>
        <dbReference type="Proteomes" id="UP000278627"/>
    </source>
</evidence>
<protein>
    <submittedName>
        <fullName evidence="3">BRCT domain-containing protein</fullName>
    </submittedName>
</protein>
<evidence type="ECO:0000313" key="1">
    <source>
        <dbReference type="EMBL" id="VDN92801.1"/>
    </source>
</evidence>
<proteinExistence type="predicted"/>
<evidence type="ECO:0000313" key="3">
    <source>
        <dbReference type="WBParaSite" id="BPAG_0001165301-mRNA-1"/>
    </source>
</evidence>
<dbReference type="Proteomes" id="UP000278627">
    <property type="component" value="Unassembled WGS sequence"/>
</dbReference>
<reference evidence="1 2" key="2">
    <citation type="submission" date="2018-11" db="EMBL/GenBank/DDBJ databases">
        <authorList>
            <consortium name="Pathogen Informatics"/>
        </authorList>
    </citation>
    <scope>NUCLEOTIDE SEQUENCE [LARGE SCALE GENOMIC DNA]</scope>
</reference>